<name>G3HYW0_CRIGR</name>
<proteinExistence type="predicted"/>
<accession>G3HYW0</accession>
<dbReference type="EMBL" id="JH000948">
    <property type="protein sequence ID" value="EGW06434.1"/>
    <property type="molecule type" value="Genomic_DNA"/>
</dbReference>
<sequence>MQAALESHSWTRKPQFFSLLPVTDGTNYSCCHQPGLFHCHHCCRCFKPVSGCCYCKERVTPPWESSACKLHLFHLYVFLRTCKPIPAEGPRKPLTSIMVNSIITDTPKVRPGILSEKQSSFRWEAPLPASTAPTRLLSENSPVRAVATDTSECEGGVSLSPVVAVAPAAEMRACWLVSPHPRVGAQGPRSPGRAGHQEGEDNRGFLIAVEQATRVSGGEGASLRVSWDSAACTPTVLEEGEASNCCTETLPWRWTRFNRGFLCECRCTGSSTL</sequence>
<evidence type="ECO:0000313" key="1">
    <source>
        <dbReference type="EMBL" id="EGW06434.1"/>
    </source>
</evidence>
<dbReference type="InParanoid" id="G3HYW0"/>
<organism evidence="1 2">
    <name type="scientific">Cricetulus griseus</name>
    <name type="common">Chinese hamster</name>
    <name type="synonym">Cricetulus barabensis griseus</name>
    <dbReference type="NCBI Taxonomy" id="10029"/>
    <lineage>
        <taxon>Eukaryota</taxon>
        <taxon>Metazoa</taxon>
        <taxon>Chordata</taxon>
        <taxon>Craniata</taxon>
        <taxon>Vertebrata</taxon>
        <taxon>Euteleostomi</taxon>
        <taxon>Mammalia</taxon>
        <taxon>Eutheria</taxon>
        <taxon>Euarchontoglires</taxon>
        <taxon>Glires</taxon>
        <taxon>Rodentia</taxon>
        <taxon>Myomorpha</taxon>
        <taxon>Muroidea</taxon>
        <taxon>Cricetidae</taxon>
        <taxon>Cricetinae</taxon>
        <taxon>Cricetulus</taxon>
    </lineage>
</organism>
<dbReference type="Proteomes" id="UP000001075">
    <property type="component" value="Unassembled WGS sequence"/>
</dbReference>
<gene>
    <name evidence="1" type="ORF">I79_016252</name>
</gene>
<evidence type="ECO:0000313" key="2">
    <source>
        <dbReference type="Proteomes" id="UP000001075"/>
    </source>
</evidence>
<reference evidence="2" key="1">
    <citation type="journal article" date="2011" name="Nat. Biotechnol.">
        <title>The genomic sequence of the Chinese hamster ovary (CHO)-K1 cell line.</title>
        <authorList>
            <person name="Xu X."/>
            <person name="Nagarajan H."/>
            <person name="Lewis N.E."/>
            <person name="Pan S."/>
            <person name="Cai Z."/>
            <person name="Liu X."/>
            <person name="Chen W."/>
            <person name="Xie M."/>
            <person name="Wang W."/>
            <person name="Hammond S."/>
            <person name="Andersen M.R."/>
            <person name="Neff N."/>
            <person name="Passarelli B."/>
            <person name="Koh W."/>
            <person name="Fan H.C."/>
            <person name="Wang J."/>
            <person name="Gui Y."/>
            <person name="Lee K.H."/>
            <person name="Betenbaugh M.J."/>
            <person name="Quake S.R."/>
            <person name="Famili I."/>
            <person name="Palsson B.O."/>
            <person name="Wang J."/>
        </authorList>
    </citation>
    <scope>NUCLEOTIDE SEQUENCE [LARGE SCALE GENOMIC DNA]</scope>
    <source>
        <strain evidence="2">CHO K1 cell line</strain>
    </source>
</reference>
<dbReference type="AlphaFoldDB" id="G3HYW0"/>
<protein>
    <submittedName>
        <fullName evidence="1">Uncharacterized protein</fullName>
    </submittedName>
</protein>